<name>A0AAI9TEE9_PENTH</name>
<organism evidence="2 3">
    <name type="scientific">Penicillium thymicola</name>
    <dbReference type="NCBI Taxonomy" id="293382"/>
    <lineage>
        <taxon>Eukaryota</taxon>
        <taxon>Fungi</taxon>
        <taxon>Dikarya</taxon>
        <taxon>Ascomycota</taxon>
        <taxon>Pezizomycotina</taxon>
        <taxon>Eurotiomycetes</taxon>
        <taxon>Eurotiomycetidae</taxon>
        <taxon>Eurotiales</taxon>
        <taxon>Aspergillaceae</taxon>
        <taxon>Penicillium</taxon>
    </lineage>
</organism>
<sequence>MEIEKRELEIEQNKFNLAKNECEIKERIEKLQDVENEFDLNGPDIIRRAISKKFQSGMVGTIEDELKQGKDMNSLQRYRYERHVYEQDLEAKEDRLADFLDVETRLREIAQREICLIEQYKYDPEKLEDELKTTTKEYKRFEHEWRMIRQSFDGPLERAFDYWRSNPKWYMHRVLRDDCARMGGCCGRDCGCCLRRRPDQTDRRTVGHCTVECGCCKEARGFELSEDDKEYFAMRYAVSEDGNKGLDLKDLQLKSLGMQNQHLQQALTKEAMKEDLIRYEFSDGAVEEFERYIFEDDTIDDDEAEFTDDECPPVEEEDPYYRRICLASIWGLVDGNFEDPFDLIDEAPICDPTWQFVGNKLVAQEENDSVMSETVW</sequence>
<dbReference type="Proteomes" id="UP001227192">
    <property type="component" value="Unassembled WGS sequence"/>
</dbReference>
<feature type="coiled-coil region" evidence="1">
    <location>
        <begin position="1"/>
        <end position="37"/>
    </location>
</feature>
<reference evidence="2" key="2">
    <citation type="journal article" date="2016" name="Fungal Biol.">
        <title>Ochratoxin A production by Penicillium thymicola.</title>
        <authorList>
            <person name="Nguyen H.D.T."/>
            <person name="McMullin D.R."/>
            <person name="Ponomareva E."/>
            <person name="Riley R."/>
            <person name="Pomraning K.R."/>
            <person name="Baker S.E."/>
            <person name="Seifert K.A."/>
        </authorList>
    </citation>
    <scope>NUCLEOTIDE SEQUENCE</scope>
    <source>
        <strain evidence="2">DAOM 180753</strain>
    </source>
</reference>
<dbReference type="AlphaFoldDB" id="A0AAI9TEE9"/>
<gene>
    <name evidence="2" type="ORF">VN97_g7536</name>
</gene>
<protein>
    <submittedName>
        <fullName evidence="2">Uncharacterized protein</fullName>
    </submittedName>
</protein>
<comment type="caution">
    <text evidence="2">The sequence shown here is derived from an EMBL/GenBank/DDBJ whole genome shotgun (WGS) entry which is preliminary data.</text>
</comment>
<keyword evidence="1" id="KW-0175">Coiled coil</keyword>
<accession>A0AAI9TEE9</accession>
<proteinExistence type="predicted"/>
<reference evidence="2" key="1">
    <citation type="submission" date="2015-06" db="EMBL/GenBank/DDBJ databases">
        <authorList>
            <person name="Nguyen H."/>
        </authorList>
    </citation>
    <scope>NUCLEOTIDE SEQUENCE</scope>
    <source>
        <strain evidence="2">DAOM 180753</strain>
    </source>
</reference>
<evidence type="ECO:0000313" key="2">
    <source>
        <dbReference type="EMBL" id="KAJ9485815.1"/>
    </source>
</evidence>
<keyword evidence="3" id="KW-1185">Reference proteome</keyword>
<evidence type="ECO:0000256" key="1">
    <source>
        <dbReference type="SAM" id="Coils"/>
    </source>
</evidence>
<evidence type="ECO:0000313" key="3">
    <source>
        <dbReference type="Proteomes" id="UP001227192"/>
    </source>
</evidence>
<dbReference type="EMBL" id="LACB01000245">
    <property type="protein sequence ID" value="KAJ9485815.1"/>
    <property type="molecule type" value="Genomic_DNA"/>
</dbReference>